<dbReference type="EMBL" id="QORE01003467">
    <property type="protein sequence ID" value="RCI69067.1"/>
    <property type="molecule type" value="Genomic_DNA"/>
</dbReference>
<proteinExistence type="predicted"/>
<comment type="caution">
    <text evidence="2">The sequence shown here is derived from an EMBL/GenBank/DDBJ whole genome shotgun (WGS) entry which is preliminary data.</text>
</comment>
<accession>A0A367LV39</accession>
<evidence type="ECO:0000313" key="2">
    <source>
        <dbReference type="EMBL" id="RCI69067.1"/>
    </source>
</evidence>
<sequence length="81" mass="8817">MKAGRKLPKAACDDRLPRDLQARQGSEPLRDRRPRLPVRPVPPPATSTPDGAALACRPAPPDAFLAGLRSVSYTNHRAHET</sequence>
<protein>
    <submittedName>
        <fullName evidence="2">Uncharacterized protein</fullName>
    </submittedName>
</protein>
<dbReference type="AlphaFoldDB" id="A0A367LV39"/>
<feature type="non-terminal residue" evidence="2">
    <location>
        <position position="81"/>
    </location>
</feature>
<feature type="compositionally biased region" description="Basic and acidic residues" evidence="1">
    <location>
        <begin position="11"/>
        <end position="21"/>
    </location>
</feature>
<evidence type="ECO:0000313" key="3">
    <source>
        <dbReference type="Proteomes" id="UP000253594"/>
    </source>
</evidence>
<feature type="region of interest" description="Disordered" evidence="1">
    <location>
        <begin position="1"/>
        <end position="53"/>
    </location>
</feature>
<reference evidence="2 3" key="1">
    <citation type="submission" date="2018-07" db="EMBL/GenBank/DDBJ databases">
        <title>Mechanisms of high-level aminoglycoside resistance among Gram-negative pathogens in Brazil.</title>
        <authorList>
            <person name="Ballaben A.S."/>
            <person name="Darini A.L.C."/>
            <person name="Doi Y."/>
        </authorList>
    </citation>
    <scope>NUCLEOTIDE SEQUENCE [LARGE SCALE GENOMIC DNA]</scope>
    <source>
        <strain evidence="2 3">B2-305</strain>
    </source>
</reference>
<gene>
    <name evidence="2" type="ORF">DT376_41920</name>
</gene>
<organism evidence="2 3">
    <name type="scientific">Pseudomonas aeruginosa</name>
    <dbReference type="NCBI Taxonomy" id="287"/>
    <lineage>
        <taxon>Bacteria</taxon>
        <taxon>Pseudomonadati</taxon>
        <taxon>Pseudomonadota</taxon>
        <taxon>Gammaproteobacteria</taxon>
        <taxon>Pseudomonadales</taxon>
        <taxon>Pseudomonadaceae</taxon>
        <taxon>Pseudomonas</taxon>
    </lineage>
</organism>
<name>A0A367LV39_PSEAI</name>
<evidence type="ECO:0000256" key="1">
    <source>
        <dbReference type="SAM" id="MobiDB-lite"/>
    </source>
</evidence>
<dbReference type="Proteomes" id="UP000253594">
    <property type="component" value="Unassembled WGS sequence"/>
</dbReference>
<feature type="compositionally biased region" description="Pro residues" evidence="1">
    <location>
        <begin position="37"/>
        <end position="46"/>
    </location>
</feature>